<dbReference type="AlphaFoldDB" id="A0A512L4R5"/>
<reference evidence="3 4" key="1">
    <citation type="submission" date="2019-07" db="EMBL/GenBank/DDBJ databases">
        <title>Whole genome shotgun sequence of Thiobacillus plumbophilus NBRC 107929.</title>
        <authorList>
            <person name="Hosoyama A."/>
            <person name="Uohara A."/>
            <person name="Ohji S."/>
            <person name="Ichikawa N."/>
        </authorList>
    </citation>
    <scope>NUCLEOTIDE SEQUENCE [LARGE SCALE GENOMIC DNA]</scope>
    <source>
        <strain evidence="3 4">NBRC 107929</strain>
    </source>
</reference>
<proteinExistence type="predicted"/>
<dbReference type="InterPro" id="IPR001387">
    <property type="entry name" value="Cro/C1-type_HTH"/>
</dbReference>
<evidence type="ECO:0000259" key="2">
    <source>
        <dbReference type="Pfam" id="PF20432"/>
    </source>
</evidence>
<dbReference type="RefSeq" id="WP_147070594.1">
    <property type="nucleotide sequence ID" value="NZ_AP021884.1"/>
</dbReference>
<protein>
    <submittedName>
        <fullName evidence="3">Uncharacterized protein</fullName>
    </submittedName>
</protein>
<dbReference type="Pfam" id="PF09722">
    <property type="entry name" value="Xre_MbcA_ParS_C"/>
    <property type="match status" value="1"/>
</dbReference>
<dbReference type="EMBL" id="BKAD01000005">
    <property type="protein sequence ID" value="GEP29440.1"/>
    <property type="molecule type" value="Genomic_DNA"/>
</dbReference>
<dbReference type="GO" id="GO:0003677">
    <property type="term" value="F:DNA binding"/>
    <property type="evidence" value="ECO:0007669"/>
    <property type="project" value="InterPro"/>
</dbReference>
<dbReference type="OrthoDB" id="565125at2"/>
<dbReference type="Pfam" id="PF20432">
    <property type="entry name" value="Xre-like-HTH"/>
    <property type="match status" value="1"/>
</dbReference>
<dbReference type="Proteomes" id="UP000321337">
    <property type="component" value="Unassembled WGS sequence"/>
</dbReference>
<comment type="caution">
    <text evidence="3">The sequence shown here is derived from an EMBL/GenBank/DDBJ whole genome shotgun (WGS) entry which is preliminary data.</text>
</comment>
<dbReference type="InterPro" id="IPR046847">
    <property type="entry name" value="Xre-like_HTH"/>
</dbReference>
<gene>
    <name evidence="3" type="ORF">TPL01_05780</name>
</gene>
<evidence type="ECO:0000313" key="4">
    <source>
        <dbReference type="Proteomes" id="UP000321337"/>
    </source>
</evidence>
<dbReference type="CDD" id="cd00093">
    <property type="entry name" value="HTH_XRE"/>
    <property type="match status" value="1"/>
</dbReference>
<sequence length="125" mass="13716">MIATHPAHRPEAGATLTKAVARTLNLLQLRQSTLARILGVSAATVSRLCAGTYTLNPSRAKEWEFALLFVRLFRSLDAILGHGDNAQKWLAGHNSALNARPLDLIETTEGLVRVVHYLDAHRGRI</sequence>
<dbReference type="InterPro" id="IPR024467">
    <property type="entry name" value="Xre/MbcA/ParS-like_toxin-bd"/>
</dbReference>
<feature type="domain" description="Antitoxin Xre-like helix-turn-helix" evidence="2">
    <location>
        <begin position="7"/>
        <end position="71"/>
    </location>
</feature>
<dbReference type="InterPro" id="IPR010982">
    <property type="entry name" value="Lambda_DNA-bd_dom_sf"/>
</dbReference>
<accession>A0A512L4R5</accession>
<feature type="domain" description="Antitoxin Xre/MbcA/ParS-like toxin-binding" evidence="1">
    <location>
        <begin position="75"/>
        <end position="123"/>
    </location>
</feature>
<keyword evidence="4" id="KW-1185">Reference proteome</keyword>
<name>A0A512L4R5_9PROT</name>
<evidence type="ECO:0000313" key="3">
    <source>
        <dbReference type="EMBL" id="GEP29440.1"/>
    </source>
</evidence>
<dbReference type="SUPFAM" id="SSF47413">
    <property type="entry name" value="lambda repressor-like DNA-binding domains"/>
    <property type="match status" value="1"/>
</dbReference>
<evidence type="ECO:0000259" key="1">
    <source>
        <dbReference type="Pfam" id="PF09722"/>
    </source>
</evidence>
<dbReference type="Gene3D" id="1.10.260.40">
    <property type="entry name" value="lambda repressor-like DNA-binding domains"/>
    <property type="match status" value="1"/>
</dbReference>
<organism evidence="3 4">
    <name type="scientific">Sulfuriferula plumbiphila</name>
    <dbReference type="NCBI Taxonomy" id="171865"/>
    <lineage>
        <taxon>Bacteria</taxon>
        <taxon>Pseudomonadati</taxon>
        <taxon>Pseudomonadota</taxon>
        <taxon>Betaproteobacteria</taxon>
        <taxon>Nitrosomonadales</taxon>
        <taxon>Sulfuricellaceae</taxon>
        <taxon>Sulfuriferula</taxon>
    </lineage>
</organism>